<proteinExistence type="predicted"/>
<organism evidence="1 2">
    <name type="scientific">Leishmania lindenbergi</name>
    <dbReference type="NCBI Taxonomy" id="651832"/>
    <lineage>
        <taxon>Eukaryota</taxon>
        <taxon>Discoba</taxon>
        <taxon>Euglenozoa</taxon>
        <taxon>Kinetoplastea</taxon>
        <taxon>Metakinetoplastina</taxon>
        <taxon>Trypanosomatida</taxon>
        <taxon>Trypanosomatidae</taxon>
        <taxon>Leishmaniinae</taxon>
        <taxon>Leishmania</taxon>
    </lineage>
</organism>
<keyword evidence="2" id="KW-1185">Reference proteome</keyword>
<dbReference type="PANTHER" id="PTHR16469">
    <property type="entry name" value="UBIQUITIN-ASSOCIATED AND SH3 DOMAIN-CONTAINING BA-RELATED"/>
    <property type="match status" value="1"/>
</dbReference>
<dbReference type="Pfam" id="PF00300">
    <property type="entry name" value="His_Phos_1"/>
    <property type="match status" value="1"/>
</dbReference>
<comment type="caution">
    <text evidence="1">The sequence shown here is derived from an EMBL/GenBank/DDBJ whole genome shotgun (WGS) entry which is preliminary data.</text>
</comment>
<reference evidence="1 2" key="1">
    <citation type="submission" date="2024-02" db="EMBL/GenBank/DDBJ databases">
        <title>FIRST GENOME SEQUENCES OF Leishmania (Viannia) shawi, Leishmania (Viannia) lindenbergi AND Leishmania (Viannia) utingensis.</title>
        <authorList>
            <person name="Resadore F."/>
            <person name="Custodio M.G.F."/>
            <person name="Boite M.C."/>
            <person name="Cupolillo E."/>
            <person name="Ferreira G.E.M."/>
        </authorList>
    </citation>
    <scope>NUCLEOTIDE SEQUENCE [LARGE SCALE GENOMIC DNA]</scope>
    <source>
        <strain evidence="1 2">MHOM/BR/1966/M15733</strain>
    </source>
</reference>
<dbReference type="SUPFAM" id="SSF53254">
    <property type="entry name" value="Phosphoglycerate mutase-like"/>
    <property type="match status" value="1"/>
</dbReference>
<dbReference type="Gene3D" id="3.40.50.1240">
    <property type="entry name" value="Phosphoglycerate mutase-like"/>
    <property type="match status" value="1"/>
</dbReference>
<dbReference type="Proteomes" id="UP001500131">
    <property type="component" value="Unassembled WGS sequence"/>
</dbReference>
<dbReference type="InterPro" id="IPR013078">
    <property type="entry name" value="His_Pase_superF_clade-1"/>
</dbReference>
<name>A0AAW3ARW8_9TRYP</name>
<dbReference type="AlphaFoldDB" id="A0AAW3ARW8"/>
<evidence type="ECO:0000313" key="1">
    <source>
        <dbReference type="EMBL" id="KAL0511543.1"/>
    </source>
</evidence>
<protein>
    <submittedName>
        <fullName evidence="1">Histidine phosphatase superfamily (Branch 1)</fullName>
    </submittedName>
</protein>
<dbReference type="PANTHER" id="PTHR16469:SF27">
    <property type="entry name" value="UBIQUITIN-ASSOCIATED AND SH3 DOMAIN-CONTAINING BA-RELATED"/>
    <property type="match status" value="1"/>
</dbReference>
<dbReference type="InterPro" id="IPR051710">
    <property type="entry name" value="Phosphatase_SH3-domain"/>
</dbReference>
<dbReference type="EMBL" id="JBAMZK010000010">
    <property type="protein sequence ID" value="KAL0511543.1"/>
    <property type="molecule type" value="Genomic_DNA"/>
</dbReference>
<dbReference type="SMART" id="SM00855">
    <property type="entry name" value="PGAM"/>
    <property type="match status" value="1"/>
</dbReference>
<dbReference type="CDD" id="cd07067">
    <property type="entry name" value="HP_PGM_like"/>
    <property type="match status" value="1"/>
</dbReference>
<evidence type="ECO:0000313" key="2">
    <source>
        <dbReference type="Proteomes" id="UP001500131"/>
    </source>
</evidence>
<dbReference type="InterPro" id="IPR029033">
    <property type="entry name" value="His_PPase_superfam"/>
</dbReference>
<gene>
    <name evidence="1" type="ORF">Q4I31_001511</name>
</gene>
<sequence>MDGANASCCHDTYAHAQPHNFTDVFLLPFVSSSVSAAATGLALPRRFQPPQLRTMPPAHIFIVRHSERLDHRDREFAKSYSRPHDSPITEDGVVLARKLGEYLVNHYHIDPVDVVILSSPLLRCVQTSDGIVAGVLRAAAASAKVNTIPVYLEPAIMEGPYWMHLDMLNNPSVVEPNDGHFHCPEPVYNDAAFHRASTSLHVQLQNPFPLHPAPTFTVKDKKLVDPSFPERCIQASKKLLTVPELDGKTVVLVAHGETTLRALNAMKNVETESVRHSTAYTGFVHVTCEGSGAETRVAVEFEPFATPHLSAEPKET</sequence>
<accession>A0AAW3ARW8</accession>